<dbReference type="PROSITE" id="PS51898">
    <property type="entry name" value="TYR_RECOMBINASE"/>
    <property type="match status" value="1"/>
</dbReference>
<dbReference type="InterPro" id="IPR002104">
    <property type="entry name" value="Integrase_catalytic"/>
</dbReference>
<evidence type="ECO:0000256" key="2">
    <source>
        <dbReference type="ARBA" id="ARBA00022908"/>
    </source>
</evidence>
<organism evidence="5 6">
    <name type="scientific">Agitococcus lubricus</name>
    <dbReference type="NCBI Taxonomy" id="1077255"/>
    <lineage>
        <taxon>Bacteria</taxon>
        <taxon>Pseudomonadati</taxon>
        <taxon>Pseudomonadota</taxon>
        <taxon>Gammaproteobacteria</taxon>
        <taxon>Moraxellales</taxon>
        <taxon>Moraxellaceae</taxon>
        <taxon>Agitococcus</taxon>
    </lineage>
</organism>
<sequence>MSVQDWLVILENKVKESESIAARILINAKQMLKWAVKRELITRNVLFDINPMSDLQVKKNVTNRVLSHEELKLLWLAVNKSRMTHKNKIFIKLCLIYGCRNGELRLAEKSHFDFEKMIWSVPPENHKMGESTQKPLLRPITKDTEILIKEAMSLSEGKYLFSNDGSKEVMGRGAPLQLPYNIMQYLRRHNKYEMEHWSIHDLRRTARTNFSTLTEPHIAEIMLGHKLLGQWQVYDKYDYLDEQKLAYEKWFNKLMTIVN</sequence>
<evidence type="ECO:0000259" key="4">
    <source>
        <dbReference type="PROSITE" id="PS51898"/>
    </source>
</evidence>
<evidence type="ECO:0000313" key="5">
    <source>
        <dbReference type="EMBL" id="PTQ86551.1"/>
    </source>
</evidence>
<dbReference type="GO" id="GO:0006310">
    <property type="term" value="P:DNA recombination"/>
    <property type="evidence" value="ECO:0007669"/>
    <property type="project" value="UniProtKB-KW"/>
</dbReference>
<evidence type="ECO:0000313" key="6">
    <source>
        <dbReference type="Proteomes" id="UP000244223"/>
    </source>
</evidence>
<keyword evidence="3" id="KW-0233">DNA recombination</keyword>
<dbReference type="InterPro" id="IPR013762">
    <property type="entry name" value="Integrase-like_cat_sf"/>
</dbReference>
<gene>
    <name evidence="5" type="ORF">C8N29_1381</name>
</gene>
<proteinExistence type="inferred from homology"/>
<dbReference type="GO" id="GO:0003677">
    <property type="term" value="F:DNA binding"/>
    <property type="evidence" value="ECO:0007669"/>
    <property type="project" value="InterPro"/>
</dbReference>
<evidence type="ECO:0000256" key="1">
    <source>
        <dbReference type="ARBA" id="ARBA00008857"/>
    </source>
</evidence>
<protein>
    <submittedName>
        <fullName evidence="5">Phage integrase family protein</fullName>
    </submittedName>
</protein>
<evidence type="ECO:0000256" key="3">
    <source>
        <dbReference type="ARBA" id="ARBA00023172"/>
    </source>
</evidence>
<dbReference type="Pfam" id="PF00589">
    <property type="entry name" value="Phage_integrase"/>
    <property type="match status" value="1"/>
</dbReference>
<reference evidence="5 6" key="1">
    <citation type="submission" date="2018-04" db="EMBL/GenBank/DDBJ databases">
        <title>Genomic Encyclopedia of Archaeal and Bacterial Type Strains, Phase II (KMG-II): from individual species to whole genera.</title>
        <authorList>
            <person name="Goeker M."/>
        </authorList>
    </citation>
    <scope>NUCLEOTIDE SEQUENCE [LARGE SCALE GENOMIC DNA]</scope>
    <source>
        <strain evidence="5 6">DSM 5822</strain>
    </source>
</reference>
<dbReference type="InterPro" id="IPR050808">
    <property type="entry name" value="Phage_Integrase"/>
</dbReference>
<dbReference type="GO" id="GO:0015074">
    <property type="term" value="P:DNA integration"/>
    <property type="evidence" value="ECO:0007669"/>
    <property type="project" value="UniProtKB-KW"/>
</dbReference>
<dbReference type="PANTHER" id="PTHR30629:SF2">
    <property type="entry name" value="PROPHAGE INTEGRASE INTS-RELATED"/>
    <property type="match status" value="1"/>
</dbReference>
<dbReference type="Gene3D" id="1.10.443.10">
    <property type="entry name" value="Intergrase catalytic core"/>
    <property type="match status" value="1"/>
</dbReference>
<comment type="caution">
    <text evidence="5">The sequence shown here is derived from an EMBL/GenBank/DDBJ whole genome shotgun (WGS) entry which is preliminary data.</text>
</comment>
<dbReference type="InterPro" id="IPR011010">
    <property type="entry name" value="DNA_brk_join_enz"/>
</dbReference>
<accession>A0A2T5IRW1</accession>
<dbReference type="CDD" id="cd00801">
    <property type="entry name" value="INT_P4_C"/>
    <property type="match status" value="1"/>
</dbReference>
<dbReference type="SUPFAM" id="SSF56349">
    <property type="entry name" value="DNA breaking-rejoining enzymes"/>
    <property type="match status" value="1"/>
</dbReference>
<dbReference type="Proteomes" id="UP000244223">
    <property type="component" value="Unassembled WGS sequence"/>
</dbReference>
<dbReference type="EMBL" id="QAON01000038">
    <property type="protein sequence ID" value="PTQ86551.1"/>
    <property type="molecule type" value="Genomic_DNA"/>
</dbReference>
<feature type="domain" description="Tyr recombinase" evidence="4">
    <location>
        <begin position="61"/>
        <end position="250"/>
    </location>
</feature>
<dbReference type="PANTHER" id="PTHR30629">
    <property type="entry name" value="PROPHAGE INTEGRASE"/>
    <property type="match status" value="1"/>
</dbReference>
<dbReference type="AlphaFoldDB" id="A0A2T5IRW1"/>
<name>A0A2T5IRW1_9GAMM</name>
<keyword evidence="2" id="KW-0229">DNA integration</keyword>
<keyword evidence="6" id="KW-1185">Reference proteome</keyword>
<comment type="similarity">
    <text evidence="1">Belongs to the 'phage' integrase family.</text>
</comment>